<gene>
    <name evidence="2" type="ORF">GCM10023214_45740</name>
</gene>
<keyword evidence="3" id="KW-1185">Reference proteome</keyword>
<keyword evidence="1" id="KW-0732">Signal</keyword>
<sequence length="174" mass="18561">MHKIARILTGFSLGVLVCSFFSTGAADAATKQQPVLHVEAGSVQYDYGNGKVTGWVSQKYLDAHQGKIANSDVRPMSATQCSGNVCAIVEGESVVVSTWGTQAYGNVGCTEAYYDYAPPGGPHGYQTGPTICPDTPDWGVYYDYTGPTGYFPNQSALCNTWDLVSGRPCVIIVQ</sequence>
<feature type="signal peptide" evidence="1">
    <location>
        <begin position="1"/>
        <end position="28"/>
    </location>
</feature>
<evidence type="ECO:0008006" key="4">
    <source>
        <dbReference type="Google" id="ProtNLM"/>
    </source>
</evidence>
<protein>
    <recommendedName>
        <fullName evidence="4">Secreted protein</fullName>
    </recommendedName>
</protein>
<evidence type="ECO:0000256" key="1">
    <source>
        <dbReference type="SAM" id="SignalP"/>
    </source>
</evidence>
<accession>A0ABP9QXV8</accession>
<evidence type="ECO:0000313" key="2">
    <source>
        <dbReference type="EMBL" id="GAA5169097.1"/>
    </source>
</evidence>
<feature type="chain" id="PRO_5046418982" description="Secreted protein" evidence="1">
    <location>
        <begin position="29"/>
        <end position="174"/>
    </location>
</feature>
<dbReference type="RefSeq" id="WP_346054855.1">
    <property type="nucleotide sequence ID" value="NZ_BAABIB010000084.1"/>
</dbReference>
<dbReference type="EMBL" id="BAABIB010000084">
    <property type="protein sequence ID" value="GAA5169097.1"/>
    <property type="molecule type" value="Genomic_DNA"/>
</dbReference>
<comment type="caution">
    <text evidence="2">The sequence shown here is derived from an EMBL/GenBank/DDBJ whole genome shotgun (WGS) entry which is preliminary data.</text>
</comment>
<proteinExistence type="predicted"/>
<organism evidence="2 3">
    <name type="scientific">Amycolatopsis dongchuanensis</name>
    <dbReference type="NCBI Taxonomy" id="1070866"/>
    <lineage>
        <taxon>Bacteria</taxon>
        <taxon>Bacillati</taxon>
        <taxon>Actinomycetota</taxon>
        <taxon>Actinomycetes</taxon>
        <taxon>Pseudonocardiales</taxon>
        <taxon>Pseudonocardiaceae</taxon>
        <taxon>Amycolatopsis</taxon>
    </lineage>
</organism>
<evidence type="ECO:0000313" key="3">
    <source>
        <dbReference type="Proteomes" id="UP001500192"/>
    </source>
</evidence>
<name>A0ABP9QXV8_9PSEU</name>
<dbReference type="Proteomes" id="UP001500192">
    <property type="component" value="Unassembled WGS sequence"/>
</dbReference>
<reference evidence="3" key="1">
    <citation type="journal article" date="2019" name="Int. J. Syst. Evol. Microbiol.">
        <title>The Global Catalogue of Microorganisms (GCM) 10K type strain sequencing project: providing services to taxonomists for standard genome sequencing and annotation.</title>
        <authorList>
            <consortium name="The Broad Institute Genomics Platform"/>
            <consortium name="The Broad Institute Genome Sequencing Center for Infectious Disease"/>
            <person name="Wu L."/>
            <person name="Ma J."/>
        </authorList>
    </citation>
    <scope>NUCLEOTIDE SEQUENCE [LARGE SCALE GENOMIC DNA]</scope>
    <source>
        <strain evidence="3">JCM 18054</strain>
    </source>
</reference>